<evidence type="ECO:0000313" key="2">
    <source>
        <dbReference type="EMBL" id="MFC4662939.1"/>
    </source>
</evidence>
<gene>
    <name evidence="2" type="ORF">ACFO3P_12200</name>
</gene>
<keyword evidence="2" id="KW-0489">Methyltransferase</keyword>
<reference evidence="3" key="1">
    <citation type="journal article" date="2019" name="Int. J. Syst. Evol. Microbiol.">
        <title>The Global Catalogue of Microorganisms (GCM) 10K type strain sequencing project: providing services to taxonomists for standard genome sequencing and annotation.</title>
        <authorList>
            <consortium name="The Broad Institute Genomics Platform"/>
            <consortium name="The Broad Institute Genome Sequencing Center for Infectious Disease"/>
            <person name="Wu L."/>
            <person name="Ma J."/>
        </authorList>
    </citation>
    <scope>NUCLEOTIDE SEQUENCE [LARGE SCALE GENOMIC DNA]</scope>
    <source>
        <strain evidence="3">CCUG 37257</strain>
    </source>
</reference>
<protein>
    <submittedName>
        <fullName evidence="2">Class I SAM-dependent methyltransferase</fullName>
        <ecNumber evidence="2">2.1.1.-</ecNumber>
    </submittedName>
</protein>
<feature type="domain" description="Methyltransferase type 11" evidence="1">
    <location>
        <begin position="4"/>
        <end position="71"/>
    </location>
</feature>
<dbReference type="EC" id="2.1.1.-" evidence="2"/>
<dbReference type="Pfam" id="PF08241">
    <property type="entry name" value="Methyltransf_11"/>
    <property type="match status" value="1"/>
</dbReference>
<dbReference type="GO" id="GO:0032259">
    <property type="term" value="P:methylation"/>
    <property type="evidence" value="ECO:0007669"/>
    <property type="project" value="UniProtKB-KW"/>
</dbReference>
<name>A0ABV9JZ16_9BACI</name>
<dbReference type="InterPro" id="IPR029063">
    <property type="entry name" value="SAM-dependent_MTases_sf"/>
</dbReference>
<dbReference type="CDD" id="cd02440">
    <property type="entry name" value="AdoMet_MTases"/>
    <property type="match status" value="1"/>
</dbReference>
<accession>A0ABV9JZ16</accession>
<evidence type="ECO:0000259" key="1">
    <source>
        <dbReference type="Pfam" id="PF08241"/>
    </source>
</evidence>
<dbReference type="RefSeq" id="WP_244882350.1">
    <property type="nucleotide sequence ID" value="NZ_JBHSFT010000018.1"/>
</dbReference>
<comment type="caution">
    <text evidence="2">The sequence shown here is derived from an EMBL/GenBank/DDBJ whole genome shotgun (WGS) entry which is preliminary data.</text>
</comment>
<sequence length="188" mass="22598">MSWYGLDASEDMLKKAKNKLKNVSLVHGLAEDMPYENEKFDYISNNYAFHHFLKKEAALDEIYRVLKKNGVYKLHNIAIHDMRKWWVYHYFPTAYEEDVKRFWEKEVIFDELSIRGFNTELQMTYRLEKIRVSDYLGYAENRDISILTLIDDQDYQEGLEKMRYDVKRNPKKTIVTDFAEMFCISTKG</sequence>
<dbReference type="Proteomes" id="UP001595988">
    <property type="component" value="Unassembled WGS sequence"/>
</dbReference>
<evidence type="ECO:0000313" key="3">
    <source>
        <dbReference type="Proteomes" id="UP001595988"/>
    </source>
</evidence>
<dbReference type="PANTHER" id="PTHR43591">
    <property type="entry name" value="METHYLTRANSFERASE"/>
    <property type="match status" value="1"/>
</dbReference>
<dbReference type="GO" id="GO:0008168">
    <property type="term" value="F:methyltransferase activity"/>
    <property type="evidence" value="ECO:0007669"/>
    <property type="project" value="UniProtKB-KW"/>
</dbReference>
<keyword evidence="2" id="KW-0808">Transferase</keyword>
<dbReference type="SUPFAM" id="SSF53335">
    <property type="entry name" value="S-adenosyl-L-methionine-dependent methyltransferases"/>
    <property type="match status" value="1"/>
</dbReference>
<proteinExistence type="predicted"/>
<dbReference type="PANTHER" id="PTHR43591:SF24">
    <property type="entry name" value="2-METHOXY-6-POLYPRENYL-1,4-BENZOQUINOL METHYLASE, MITOCHONDRIAL"/>
    <property type="match status" value="1"/>
</dbReference>
<organism evidence="2 3">
    <name type="scientific">Oceanobacillus aidingensis</name>
    <dbReference type="NCBI Taxonomy" id="645964"/>
    <lineage>
        <taxon>Bacteria</taxon>
        <taxon>Bacillati</taxon>
        <taxon>Bacillota</taxon>
        <taxon>Bacilli</taxon>
        <taxon>Bacillales</taxon>
        <taxon>Bacillaceae</taxon>
        <taxon>Oceanobacillus</taxon>
    </lineage>
</organism>
<keyword evidence="3" id="KW-1185">Reference proteome</keyword>
<dbReference type="Gene3D" id="3.40.50.150">
    <property type="entry name" value="Vaccinia Virus protein VP39"/>
    <property type="match status" value="1"/>
</dbReference>
<dbReference type="InterPro" id="IPR013216">
    <property type="entry name" value="Methyltransf_11"/>
</dbReference>
<dbReference type="EMBL" id="JBHSFT010000018">
    <property type="protein sequence ID" value="MFC4662939.1"/>
    <property type="molecule type" value="Genomic_DNA"/>
</dbReference>